<dbReference type="Gene3D" id="3.40.50.10140">
    <property type="entry name" value="Toll/interleukin-1 receptor homology (TIR) domain"/>
    <property type="match status" value="1"/>
</dbReference>
<dbReference type="STRING" id="1400863.BN873_230067"/>
<dbReference type="Gene3D" id="1.25.40.10">
    <property type="entry name" value="Tetratricopeptide repeat domain"/>
    <property type="match status" value="2"/>
</dbReference>
<organism evidence="3 4">
    <name type="scientific">Candidatus Competibacter denitrificans Run_A_D11</name>
    <dbReference type="NCBI Taxonomy" id="1400863"/>
    <lineage>
        <taxon>Bacteria</taxon>
        <taxon>Pseudomonadati</taxon>
        <taxon>Pseudomonadota</taxon>
        <taxon>Gammaproteobacteria</taxon>
        <taxon>Candidatus Competibacteraceae</taxon>
        <taxon>Candidatus Competibacter</taxon>
    </lineage>
</organism>
<evidence type="ECO:0000259" key="2">
    <source>
        <dbReference type="PROSITE" id="PS50104"/>
    </source>
</evidence>
<dbReference type="SUPFAM" id="SSF52200">
    <property type="entry name" value="Toll/Interleukin receptor TIR domain"/>
    <property type="match status" value="1"/>
</dbReference>
<dbReference type="SMART" id="SM00028">
    <property type="entry name" value="TPR"/>
    <property type="match status" value="5"/>
</dbReference>
<dbReference type="InterPro" id="IPR035897">
    <property type="entry name" value="Toll_tir_struct_dom_sf"/>
</dbReference>
<dbReference type="SUPFAM" id="SSF52540">
    <property type="entry name" value="P-loop containing nucleoside triphosphate hydrolases"/>
    <property type="match status" value="1"/>
</dbReference>
<dbReference type="Pfam" id="PF13676">
    <property type="entry name" value="TIR_2"/>
    <property type="match status" value="1"/>
</dbReference>
<dbReference type="EMBL" id="CBTJ020000029">
    <property type="protein sequence ID" value="CDI02052.1"/>
    <property type="molecule type" value="Genomic_DNA"/>
</dbReference>
<dbReference type="PROSITE" id="PS50104">
    <property type="entry name" value="TIR"/>
    <property type="match status" value="1"/>
</dbReference>
<sequence length="1416" mass="158143">MMAAPQIFICHAQPDAAFARDLGLALETFRLPVWNDSRNLRGGNRLAPEVRWAIEQARQVIVVLGLNTGDPTWLRREIEIAQEVERRRADRYRVIPLLLPGVDEAMLPQWFTPVPRTAPLQLPSDGLGPILPTLLTVLGETSPAGSATDRHAQPPTELALSFSQSTSSTASWQWVARLNSQPDEDPPLTLSCPLPIAPSRELQHWYLQTYPCWPTDVLRDLADHVAIQLAQWGRSLYQIVLNAPESQALTTVWRQLLSSQEGCLVIKADGADSATVDLLELPWELLHDANDFLIRAKKPVQVIRRLPGGSGAFLPVPPPLRILAASPHPDTEPTGHSDYRRGTLPLMAALASLGGLVEPRILTSPTLAALEKQLNDAWVTGRPFSILHLDAYLREDLATQEVQCAFETGYDPPAPLCREAHFVPVKELISLLSSYRIRLVVLYGGNTNAADSATFRLTSLLLASGIAAAITVHPAVPTETQKRFWKGFYEELLRGARISQALFAGQNYLVGDTYRAAGMSGGIHLQDWFCFKLYVGEQDPRLCLRPPLDLRRRLLELTWPEPSAHLPTPPPTGFVGRTRDLLRLERLLKEQSTLFLRGAGGSGKTATASALAHWLVRSGRFHQIAYLNRDDAREPSYLLETLGRQLLPQNKHWSVETYPTFWRALSHLQKTLEKKSTLIVLDQIERWPSEHDKLFDQLWQDLLNACPGLRLLGLGRLGPPPFAQPWKELKLSPLDENDAICLIGRTLIGARELPPASDAKDGFQPLRQLVKLAGGHPVALQRISHEIAIHGAKATLALLHTLRAEILYRHPDDPQWPLFLGLELTLRQLPAEDRERSAIIAFFKGGMNRIALGKALVLDTQDLDAFQKRLSALELIEDQGYGHWRFDPALSHYLANQLSPSHRLIWQDRWRNGMEELIDVLYQQYFKDNARTTRLLRLELPNLLTFLRDHQQHFSAERTARLASRLEQLLVSLGIPNALGEAMAARERAGHALSGWSRLRFETERLRVERLRDNGALEEAFQAARQLLRQCQEAGPDSYPGAGYDLAQAFFQLGKLLKLTGAAESAVREFSVARQQFQSLAETGNSNAGRMAAVVDAEIGDCLAYLQRLQEAATAYEAALTQSGPNAPKGLIANNKMQLGLVRQRQGHYSEAVDLYDSARQIFEALGEPEGTARAWRQIALSHKLSADMKPALHACQQALYLYEQQRDRNSITETLGELGHLHQISNQLEEAALAYRRLSELCTQLGDSLGEEASRNKLANVLIQLHRHDEARQELYRASECNLPDSYTARNWAIRRGLHDLGQTAQNQDVADRARRQAMQKYLAYRRAGGENDNPGARLCAQVHQAIRTGETSSLAAKLEQIAASPNVPAGGKLLIDKLKNILMGSYEPTLATDPNLHYQYAVELQLLLEALTQR</sequence>
<reference evidence="3" key="2">
    <citation type="submission" date="2014-03" db="EMBL/GenBank/DDBJ databases">
        <title>Candidatus Competibacter-lineage genomes retrieved from metagenomes reveal functional metabolic diversity.</title>
        <authorList>
            <person name="McIlroy S.J."/>
            <person name="Albertsen M."/>
            <person name="Andresen E.K."/>
            <person name="Saunders A.M."/>
            <person name="Kristiansen R."/>
            <person name="Stokholm-Bjerregaard M."/>
            <person name="Nielsen K.L."/>
            <person name="Nielsen P.H."/>
        </authorList>
    </citation>
    <scope>NUCLEOTIDE SEQUENCE</scope>
    <source>
        <strain evidence="3">Run_A_D11</strain>
    </source>
</reference>
<dbReference type="InterPro" id="IPR019734">
    <property type="entry name" value="TPR_rpt"/>
</dbReference>
<feature type="domain" description="TIR" evidence="2">
    <location>
        <begin position="3"/>
        <end position="138"/>
    </location>
</feature>
<reference evidence="3" key="1">
    <citation type="submission" date="2013-07" db="EMBL/GenBank/DDBJ databases">
        <authorList>
            <person name="McIlroy S."/>
        </authorList>
    </citation>
    <scope>NUCLEOTIDE SEQUENCE [LARGE SCALE GENOMIC DNA]</scope>
    <source>
        <strain evidence="3">Run_A_D11</strain>
    </source>
</reference>
<evidence type="ECO:0000256" key="1">
    <source>
        <dbReference type="ARBA" id="ARBA00022737"/>
    </source>
</evidence>
<comment type="caution">
    <text evidence="3">The sequence shown here is derived from an EMBL/GenBank/DDBJ whole genome shotgun (WGS) entry which is preliminary data.</text>
</comment>
<dbReference type="Proteomes" id="UP000035760">
    <property type="component" value="Unassembled WGS sequence"/>
</dbReference>
<name>W6M386_9GAMM</name>
<proteinExistence type="predicted"/>
<dbReference type="PANTHER" id="PTHR47691">
    <property type="entry name" value="REGULATOR-RELATED"/>
    <property type="match status" value="1"/>
</dbReference>
<dbReference type="Pfam" id="PF12770">
    <property type="entry name" value="CHAT"/>
    <property type="match status" value="1"/>
</dbReference>
<dbReference type="SUPFAM" id="SSF48452">
    <property type="entry name" value="TPR-like"/>
    <property type="match status" value="2"/>
</dbReference>
<dbReference type="Gene3D" id="3.40.50.300">
    <property type="entry name" value="P-loop containing nucleotide triphosphate hydrolases"/>
    <property type="match status" value="1"/>
</dbReference>
<gene>
    <name evidence="3" type="ORF">BN873_230067</name>
</gene>
<accession>W6M386</accession>
<dbReference type="Pfam" id="PF13424">
    <property type="entry name" value="TPR_12"/>
    <property type="match status" value="1"/>
</dbReference>
<dbReference type="InterPro" id="IPR056884">
    <property type="entry name" value="NPHP3-like_N"/>
</dbReference>
<keyword evidence="4" id="KW-1185">Reference proteome</keyword>
<dbReference type="InterPro" id="IPR000157">
    <property type="entry name" value="TIR_dom"/>
</dbReference>
<evidence type="ECO:0000313" key="4">
    <source>
        <dbReference type="Proteomes" id="UP000035760"/>
    </source>
</evidence>
<dbReference type="InterPro" id="IPR027417">
    <property type="entry name" value="P-loop_NTPase"/>
</dbReference>
<dbReference type="InterPro" id="IPR024983">
    <property type="entry name" value="CHAT_dom"/>
</dbReference>
<dbReference type="OrthoDB" id="5618688at2"/>
<dbReference type="GO" id="GO:0007165">
    <property type="term" value="P:signal transduction"/>
    <property type="evidence" value="ECO:0007669"/>
    <property type="project" value="InterPro"/>
</dbReference>
<keyword evidence="1" id="KW-0677">Repeat</keyword>
<evidence type="ECO:0000313" key="3">
    <source>
        <dbReference type="EMBL" id="CDI02052.1"/>
    </source>
</evidence>
<dbReference type="SMART" id="SM00255">
    <property type="entry name" value="TIR"/>
    <property type="match status" value="1"/>
</dbReference>
<dbReference type="InterPro" id="IPR011990">
    <property type="entry name" value="TPR-like_helical_dom_sf"/>
</dbReference>
<dbReference type="PANTHER" id="PTHR47691:SF3">
    <property type="entry name" value="HTH-TYPE TRANSCRIPTIONAL REGULATOR RV0890C-RELATED"/>
    <property type="match status" value="1"/>
</dbReference>
<dbReference type="RefSeq" id="WP_048671760.1">
    <property type="nucleotide sequence ID" value="NZ_CBTJ020000029.1"/>
</dbReference>
<dbReference type="Pfam" id="PF24883">
    <property type="entry name" value="NPHP3_N"/>
    <property type="match status" value="1"/>
</dbReference>
<protein>
    <recommendedName>
        <fullName evidence="2">TIR domain-containing protein</fullName>
    </recommendedName>
</protein>